<dbReference type="AlphaFoldDB" id="A0A183BN71"/>
<protein>
    <submittedName>
        <fullName evidence="2">MSP domain-containing protein</fullName>
    </submittedName>
</protein>
<reference evidence="2" key="3">
    <citation type="submission" date="2016-06" db="UniProtKB">
        <authorList>
            <consortium name="WormBaseParasite"/>
        </authorList>
    </citation>
    <scope>IDENTIFICATION</scope>
</reference>
<reference evidence="1" key="1">
    <citation type="submission" date="2013-12" db="EMBL/GenBank/DDBJ databases">
        <authorList>
            <person name="Aslett M."/>
        </authorList>
    </citation>
    <scope>NUCLEOTIDE SEQUENCE [LARGE SCALE GENOMIC DNA]</scope>
    <source>
        <strain evidence="1">Lindley</strain>
    </source>
</reference>
<evidence type="ECO:0000313" key="2">
    <source>
        <dbReference type="WBParaSite" id="GPLIN_000205700"/>
    </source>
</evidence>
<reference evidence="1" key="2">
    <citation type="submission" date="2014-05" db="EMBL/GenBank/DDBJ databases">
        <title>The genome and life-stage specific transcriptomes of Globodera pallida elucidate key aspects of plant parasitism by a cyst nematode.</title>
        <authorList>
            <person name="Cotton J.A."/>
            <person name="Lilley C.J."/>
            <person name="Jones L.M."/>
            <person name="Kikuchi T."/>
            <person name="Reid A.J."/>
            <person name="Thorpe P."/>
            <person name="Tsai I.J."/>
            <person name="Beasley H."/>
            <person name="Blok V."/>
            <person name="Cock P.J.A."/>
            <person name="Van den Akker S.E."/>
            <person name="Holroyd N."/>
            <person name="Hunt M."/>
            <person name="Mantelin S."/>
            <person name="Naghra H."/>
            <person name="Pain A."/>
            <person name="Palomares-Rius J.E."/>
            <person name="Zarowiecki M."/>
            <person name="Berriman M."/>
            <person name="Jones J.T."/>
            <person name="Urwin P.E."/>
        </authorList>
    </citation>
    <scope>NUCLEOTIDE SEQUENCE [LARGE SCALE GENOMIC DNA]</scope>
    <source>
        <strain evidence="1">Lindley</strain>
    </source>
</reference>
<proteinExistence type="predicted"/>
<accession>A0A183BN71</accession>
<evidence type="ECO:0000313" key="1">
    <source>
        <dbReference type="Proteomes" id="UP000050741"/>
    </source>
</evidence>
<dbReference type="WBParaSite" id="GPLIN_000205700">
    <property type="protein sequence ID" value="GPLIN_000205700"/>
    <property type="gene ID" value="GPLIN_000205700"/>
</dbReference>
<dbReference type="Proteomes" id="UP000050741">
    <property type="component" value="Unassembled WGS sequence"/>
</dbReference>
<organism evidence="1 2">
    <name type="scientific">Globodera pallida</name>
    <name type="common">Potato cyst nematode worm</name>
    <name type="synonym">Heterodera pallida</name>
    <dbReference type="NCBI Taxonomy" id="36090"/>
    <lineage>
        <taxon>Eukaryota</taxon>
        <taxon>Metazoa</taxon>
        <taxon>Ecdysozoa</taxon>
        <taxon>Nematoda</taxon>
        <taxon>Chromadorea</taxon>
        <taxon>Rhabditida</taxon>
        <taxon>Tylenchina</taxon>
        <taxon>Tylenchomorpha</taxon>
        <taxon>Tylenchoidea</taxon>
        <taxon>Heteroderidae</taxon>
        <taxon>Heteroderinae</taxon>
        <taxon>Globodera</taxon>
    </lineage>
</organism>
<name>A0A183BN71_GLOPA</name>
<keyword evidence="1" id="KW-1185">Reference proteome</keyword>
<sequence length="84" mass="9587">VSPPQLRRTVGHLFTESATPLATTPNREIMKRELRWIKLPCFAFQQPINNGTNIAAVSTKPNEFYIKLIAGIPDQSMFWFIILT</sequence>